<gene>
    <name evidence="2" type="ORF">ALECFALPRED_002856</name>
</gene>
<sequence length="349" mass="38011">MGLLTRAVQTGIGLAAELKAASKERKTFKAITVDSSADQLPQQIEEPQITERNYESGREDNESEDDEHFGGCASGPGSDSETDELKDAPPPYTEEDLAGLGDVKYVEPKVQAVKPSRMQCPVVIPQRRPGSKTRGFIRAYAPMLSDYDVDQETFLTFLKSFHKASHASPILNVITVGAGALGNIPEPFTMLAGIGISVLSGTAAELQSRYRTNSFLDQANEQLFKPRGLYCLVMAFRPEVVPTGDVAIEPVDTSKVALKWLNPPTSSFKMYASNFRGFSGTTRGEIELPKTAPLIYPDTGYTEIGKTKSVESQNGIGNGEAKRSAFSQHKKVAAAYFDKRAQAKYVSVR</sequence>
<organism evidence="2 3">
    <name type="scientific">Alectoria fallacina</name>
    <dbReference type="NCBI Taxonomy" id="1903189"/>
    <lineage>
        <taxon>Eukaryota</taxon>
        <taxon>Fungi</taxon>
        <taxon>Dikarya</taxon>
        <taxon>Ascomycota</taxon>
        <taxon>Pezizomycotina</taxon>
        <taxon>Lecanoromycetes</taxon>
        <taxon>OSLEUM clade</taxon>
        <taxon>Lecanoromycetidae</taxon>
        <taxon>Lecanorales</taxon>
        <taxon>Lecanorineae</taxon>
        <taxon>Parmeliaceae</taxon>
        <taxon>Alectoria</taxon>
    </lineage>
</organism>
<dbReference type="EMBL" id="CAJPDR010000196">
    <property type="protein sequence ID" value="CAF9924874.1"/>
    <property type="molecule type" value="Genomic_DNA"/>
</dbReference>
<dbReference type="AlphaFoldDB" id="A0A8H3FHU6"/>
<evidence type="ECO:0000313" key="3">
    <source>
        <dbReference type="Proteomes" id="UP000664203"/>
    </source>
</evidence>
<name>A0A8H3FHU6_9LECA</name>
<dbReference type="OrthoDB" id="3433125at2759"/>
<proteinExistence type="predicted"/>
<comment type="caution">
    <text evidence="2">The sequence shown here is derived from an EMBL/GenBank/DDBJ whole genome shotgun (WGS) entry which is preliminary data.</text>
</comment>
<dbReference type="Proteomes" id="UP000664203">
    <property type="component" value="Unassembled WGS sequence"/>
</dbReference>
<evidence type="ECO:0000313" key="2">
    <source>
        <dbReference type="EMBL" id="CAF9924874.1"/>
    </source>
</evidence>
<feature type="compositionally biased region" description="Polar residues" evidence="1">
    <location>
        <begin position="33"/>
        <end position="42"/>
    </location>
</feature>
<accession>A0A8H3FHU6</accession>
<dbReference type="PANTHER" id="PTHR38887:SF1">
    <property type="entry name" value="RAS MODIFICATION PROTEIN ERF4"/>
    <property type="match status" value="1"/>
</dbReference>
<feature type="region of interest" description="Disordered" evidence="1">
    <location>
        <begin position="32"/>
        <end position="99"/>
    </location>
</feature>
<reference evidence="2" key="1">
    <citation type="submission" date="2021-03" db="EMBL/GenBank/DDBJ databases">
        <authorList>
            <person name="Tagirdzhanova G."/>
        </authorList>
    </citation>
    <scope>NUCLEOTIDE SEQUENCE</scope>
</reference>
<dbReference type="InterPro" id="IPR053221">
    <property type="entry name" value="Burnettramic_acid_biosynth"/>
</dbReference>
<protein>
    <submittedName>
        <fullName evidence="2">Uncharacterized protein</fullName>
    </submittedName>
</protein>
<evidence type="ECO:0000256" key="1">
    <source>
        <dbReference type="SAM" id="MobiDB-lite"/>
    </source>
</evidence>
<keyword evidence="3" id="KW-1185">Reference proteome</keyword>
<dbReference type="PANTHER" id="PTHR38887">
    <property type="entry name" value="CHROMOSOME 21, WHOLE GENOME SHOTGUN SEQUENCE"/>
    <property type="match status" value="1"/>
</dbReference>